<name>A0A812S0D9_9DINO</name>
<accession>A0A812S0D9</accession>
<evidence type="ECO:0000256" key="1">
    <source>
        <dbReference type="SAM" id="MobiDB-lite"/>
    </source>
</evidence>
<gene>
    <name evidence="2" type="ORF">SNAT2548_LOCUS25321</name>
</gene>
<feature type="compositionally biased region" description="Acidic residues" evidence="1">
    <location>
        <begin position="696"/>
        <end position="707"/>
    </location>
</feature>
<feature type="compositionally biased region" description="Low complexity" evidence="1">
    <location>
        <begin position="528"/>
        <end position="542"/>
    </location>
</feature>
<feature type="region of interest" description="Disordered" evidence="1">
    <location>
        <begin position="523"/>
        <end position="545"/>
    </location>
</feature>
<dbReference type="EMBL" id="CAJNDS010002388">
    <property type="protein sequence ID" value="CAE7457687.1"/>
    <property type="molecule type" value="Genomic_DNA"/>
</dbReference>
<organism evidence="2 3">
    <name type="scientific">Symbiodinium natans</name>
    <dbReference type="NCBI Taxonomy" id="878477"/>
    <lineage>
        <taxon>Eukaryota</taxon>
        <taxon>Sar</taxon>
        <taxon>Alveolata</taxon>
        <taxon>Dinophyceae</taxon>
        <taxon>Suessiales</taxon>
        <taxon>Symbiodiniaceae</taxon>
        <taxon>Symbiodinium</taxon>
    </lineage>
</organism>
<feature type="region of interest" description="Disordered" evidence="1">
    <location>
        <begin position="681"/>
        <end position="707"/>
    </location>
</feature>
<proteinExistence type="predicted"/>
<sequence>MGPASRAEPLEPQSTLHLRSANMQSETTGDARQLLPQKRALDCLGTPDVDVRCIHRRQRFSLSDILVELSDDILGVFLPFLGASSQLALLAVKAWESVAILSHWRRRWCQPGNLHRSSVASPDDMDDVYGCERCQPLYDGAVFVSHSILVLYEDNNTHGTFHALDLGRGEYFELYPDQGPGYIYDPEGEPDRFHRSLQALSGGNGYLAAAMIDKGGPCCAVWHVTEPGGELDLELVCFLQVLKEPFTIDLEKRSVQICQITQAGGPKTFRYGVTAACVASSDILAVVVQAEFAGGMFIDKQETDEAARHTRAVFLQFWRMSPAAESGSENALMAEHELHKVPVIAHPVVQQLACHGGLLVVAMHVRNYSDLMENRLLVFHVASQQQIRSLVLEDAYVGDITSLDLHVYSDQGRPVSLTSASIAALLNAEHLKHTIFRDIFDDDPYWSCSECQADRRELRYDFPRPPTCDFCKWRRDLLSDHGHGAARICFRAALGGPYGYAVCDDAPFHHLLDPWFWPSEDEKELLSSDDGGPLSMSSLSGPEDGEPECLWDPFDISENGVPCMQIGRSDDDDEARVSQGDVLCVSIDIHKLIVVTRKGVCVLKLHRARGTDSERSAEVLWQCCPFHAQQDIRFAVASWRHLAMGAWPVPTADDRVRTKLLVWDTLGPAAPGAESCEHLLAESSSSSAASMASSSDEGDWDSGDEAP</sequence>
<evidence type="ECO:0000313" key="3">
    <source>
        <dbReference type="Proteomes" id="UP000604046"/>
    </source>
</evidence>
<comment type="caution">
    <text evidence="2">The sequence shown here is derived from an EMBL/GenBank/DDBJ whole genome shotgun (WGS) entry which is preliminary data.</text>
</comment>
<dbReference type="AlphaFoldDB" id="A0A812S0D9"/>
<dbReference type="Proteomes" id="UP000604046">
    <property type="component" value="Unassembled WGS sequence"/>
</dbReference>
<feature type="compositionally biased region" description="Low complexity" evidence="1">
    <location>
        <begin position="683"/>
        <end position="695"/>
    </location>
</feature>
<reference evidence="2" key="1">
    <citation type="submission" date="2021-02" db="EMBL/GenBank/DDBJ databases">
        <authorList>
            <person name="Dougan E. K."/>
            <person name="Rhodes N."/>
            <person name="Thang M."/>
            <person name="Chan C."/>
        </authorList>
    </citation>
    <scope>NUCLEOTIDE SEQUENCE</scope>
</reference>
<protein>
    <submittedName>
        <fullName evidence="2">Uncharacterized protein</fullName>
    </submittedName>
</protein>
<evidence type="ECO:0000313" key="2">
    <source>
        <dbReference type="EMBL" id="CAE7457687.1"/>
    </source>
</evidence>
<keyword evidence="3" id="KW-1185">Reference proteome</keyword>